<evidence type="ECO:0000256" key="1">
    <source>
        <dbReference type="ARBA" id="ARBA00022729"/>
    </source>
</evidence>
<sequence length="759" mass="82723">MMAMLLMAGVGVAQTTFEAARDYAKLMDLTYDPTVPNKLYAATFGNHIVVSTDNGANWELLYSHPETDFLDDLRLAPGNTALTFSTRDEILIYDLATAAITYSYPIPQSGVPDAGPSWINSYDLFDGTGDTMVVDTGFSVGLSSFSKVFYTKDAGVTWSEIYYTVNHDNVFINDVAISPNNSDKIFLARGNGDSNVDGGLWVSVDDGQNWTETLAGVTLDALAFNPSDANDMMMGSSIGFGIHPEALYRSADNGATWSTVPITWTDETLNNITKIVYNPQNPDQIIALEENEIVRTNDGGTTWTNVVYPVGISMDYYYGINASYNPSNGNQIAVTTDLYPQMFDNTAETLTQIEAPFFYVIGASVAKYSDEVHLYYGGQGGRHHKNINTGVASAYDVENPDSFNPKRNYMVADPAVAGRVFSYASMGFFGGWLTMSTDYGATTTNILQAFADDMQELTIDPNNTNIIYVSMRSGEGGNMVKIDVSDLGNIITTDIATPQVTEFGDGVITGIVIDPVASNTIYIAKRHKILKTTDGGLNWEEIGDGLEQLTEADIIWDMQGNPLHPGQLTVGTNIGVYTSMDWGANWTSILAGTDAKRVKHSPLNDGVLVVSIFSTEYVMASIAYTANNGETWNHVTPQDIHYAQAYAMDYDFDGNDINAYIATSDLGIMRYPIENAILSVDDVVAQQRVGLYPNPARNQLNIFASGDAIAKVALYSVTGQKVMERSEAAFDVSSLDNGIYLVTVQTESGKSFTKKLVKQ</sequence>
<keyword evidence="1" id="KW-0732">Signal</keyword>
<dbReference type="Pfam" id="PF18962">
    <property type="entry name" value="Por_Secre_tail"/>
    <property type="match status" value="1"/>
</dbReference>
<name>A0A1G5ECJ3_9FLAO</name>
<protein>
    <submittedName>
        <fullName evidence="3">Por secretion system C-terminal sorting domain-containing protein</fullName>
    </submittedName>
</protein>
<reference evidence="3 4" key="1">
    <citation type="submission" date="2016-10" db="EMBL/GenBank/DDBJ databases">
        <authorList>
            <person name="de Groot N.N."/>
        </authorList>
    </citation>
    <scope>NUCLEOTIDE SEQUENCE [LARGE SCALE GENOMIC DNA]</scope>
    <source>
        <strain evidence="3 4">CGMCC 1.7031</strain>
    </source>
</reference>
<accession>A0A1G5ECJ3</accession>
<dbReference type="PANTHER" id="PTHR12106">
    <property type="entry name" value="SORTILIN RELATED"/>
    <property type="match status" value="1"/>
</dbReference>
<keyword evidence="4" id="KW-1185">Reference proteome</keyword>
<evidence type="ECO:0000313" key="3">
    <source>
        <dbReference type="EMBL" id="SCY24682.1"/>
    </source>
</evidence>
<evidence type="ECO:0000259" key="2">
    <source>
        <dbReference type="Pfam" id="PF18962"/>
    </source>
</evidence>
<dbReference type="Gene3D" id="2.130.10.10">
    <property type="entry name" value="YVTN repeat-like/Quinoprotein amine dehydrogenase"/>
    <property type="match status" value="3"/>
</dbReference>
<dbReference type="Proteomes" id="UP000199354">
    <property type="component" value="Unassembled WGS sequence"/>
</dbReference>
<proteinExistence type="predicted"/>
<dbReference type="CDD" id="cd15482">
    <property type="entry name" value="Sialidase_non-viral"/>
    <property type="match status" value="1"/>
</dbReference>
<evidence type="ECO:0000313" key="4">
    <source>
        <dbReference type="Proteomes" id="UP000199354"/>
    </source>
</evidence>
<dbReference type="InterPro" id="IPR050310">
    <property type="entry name" value="VPS10-sortilin"/>
</dbReference>
<feature type="domain" description="Secretion system C-terminal sorting" evidence="2">
    <location>
        <begin position="691"/>
        <end position="757"/>
    </location>
</feature>
<dbReference type="AlphaFoldDB" id="A0A1G5ECJ3"/>
<dbReference type="InterPro" id="IPR026444">
    <property type="entry name" value="Secre_tail"/>
</dbReference>
<dbReference type="InterPro" id="IPR015943">
    <property type="entry name" value="WD40/YVTN_repeat-like_dom_sf"/>
</dbReference>
<gene>
    <name evidence="3" type="ORF">SAMN02927903_01014</name>
</gene>
<dbReference type="PANTHER" id="PTHR12106:SF27">
    <property type="entry name" value="SORTILIN-RELATED RECEPTOR"/>
    <property type="match status" value="1"/>
</dbReference>
<dbReference type="SUPFAM" id="SSF110296">
    <property type="entry name" value="Oligoxyloglucan reducing end-specific cellobiohydrolase"/>
    <property type="match status" value="3"/>
</dbReference>
<dbReference type="EMBL" id="FMVF01000004">
    <property type="protein sequence ID" value="SCY24682.1"/>
    <property type="molecule type" value="Genomic_DNA"/>
</dbReference>
<dbReference type="NCBIfam" id="TIGR04183">
    <property type="entry name" value="Por_Secre_tail"/>
    <property type="match status" value="1"/>
</dbReference>
<dbReference type="STRING" id="490189.SAMN02927903_01014"/>
<organism evidence="3 4">
    <name type="scientific">Flavobacterium caeni</name>
    <dbReference type="NCBI Taxonomy" id="490189"/>
    <lineage>
        <taxon>Bacteria</taxon>
        <taxon>Pseudomonadati</taxon>
        <taxon>Bacteroidota</taxon>
        <taxon>Flavobacteriia</taxon>
        <taxon>Flavobacteriales</taxon>
        <taxon>Flavobacteriaceae</taxon>
        <taxon>Flavobacterium</taxon>
    </lineage>
</organism>